<protein>
    <submittedName>
        <fullName evidence="9">Type II toxin-antitoxin system VapC family toxin</fullName>
    </submittedName>
</protein>
<dbReference type="PANTHER" id="PTHR33653">
    <property type="entry name" value="RIBONUCLEASE VAPC2"/>
    <property type="match status" value="1"/>
</dbReference>
<comment type="caution">
    <text evidence="9">The sequence shown here is derived from an EMBL/GenBank/DDBJ whole genome shotgun (WGS) entry which is preliminary data.</text>
</comment>
<keyword evidence="5" id="KW-0378">Hydrolase</keyword>
<evidence type="ECO:0000256" key="5">
    <source>
        <dbReference type="ARBA" id="ARBA00022801"/>
    </source>
</evidence>
<evidence type="ECO:0000256" key="6">
    <source>
        <dbReference type="ARBA" id="ARBA00022842"/>
    </source>
</evidence>
<evidence type="ECO:0000256" key="2">
    <source>
        <dbReference type="ARBA" id="ARBA00022649"/>
    </source>
</evidence>
<evidence type="ECO:0000256" key="7">
    <source>
        <dbReference type="ARBA" id="ARBA00038093"/>
    </source>
</evidence>
<keyword evidence="3" id="KW-0540">Nuclease</keyword>
<dbReference type="InterPro" id="IPR050556">
    <property type="entry name" value="Type_II_TA_system_RNase"/>
</dbReference>
<dbReference type="RefSeq" id="WP_345736547.1">
    <property type="nucleotide sequence ID" value="NZ_BAABIA010000004.1"/>
</dbReference>
<accession>A0ABP9PAH1</accession>
<keyword evidence="10" id="KW-1185">Reference proteome</keyword>
<dbReference type="CDD" id="cd09881">
    <property type="entry name" value="PIN_VapC4-5_FitB-like"/>
    <property type="match status" value="1"/>
</dbReference>
<dbReference type="SUPFAM" id="SSF88723">
    <property type="entry name" value="PIN domain-like"/>
    <property type="match status" value="1"/>
</dbReference>
<dbReference type="Pfam" id="PF01850">
    <property type="entry name" value="PIN"/>
    <property type="match status" value="1"/>
</dbReference>
<evidence type="ECO:0000313" key="10">
    <source>
        <dbReference type="Proteomes" id="UP001499852"/>
    </source>
</evidence>
<organism evidence="9 10">
    <name type="scientific">Prosthecobacter algae</name>
    <dbReference type="NCBI Taxonomy" id="1144682"/>
    <lineage>
        <taxon>Bacteria</taxon>
        <taxon>Pseudomonadati</taxon>
        <taxon>Verrucomicrobiota</taxon>
        <taxon>Verrucomicrobiia</taxon>
        <taxon>Verrucomicrobiales</taxon>
        <taxon>Verrucomicrobiaceae</taxon>
        <taxon>Prosthecobacter</taxon>
    </lineage>
</organism>
<dbReference type="Gene3D" id="3.40.50.1010">
    <property type="entry name" value="5'-nuclease"/>
    <property type="match status" value="1"/>
</dbReference>
<gene>
    <name evidence="9" type="ORF">GCM10023213_23250</name>
</gene>
<comment type="similarity">
    <text evidence="7">Belongs to the PINc/VapC protein family.</text>
</comment>
<dbReference type="InterPro" id="IPR002716">
    <property type="entry name" value="PIN_dom"/>
</dbReference>
<keyword evidence="4" id="KW-0479">Metal-binding</keyword>
<sequence length="129" mass="14622">MRILDTDHCIDILRGREEVILKRRGIYDEVATTIITACELYYGAAKSTKPLENKRAVDAFLKTLRVLGMDQHAAQFFGLFKAELEKMGRCLADADMMIGSIARAHNAIVITGNTRHFERIPGLTLENWR</sequence>
<evidence type="ECO:0000259" key="8">
    <source>
        <dbReference type="Pfam" id="PF01850"/>
    </source>
</evidence>
<keyword evidence="2" id="KW-1277">Toxin-antitoxin system</keyword>
<comment type="cofactor">
    <cofactor evidence="1">
        <name>Mg(2+)</name>
        <dbReference type="ChEBI" id="CHEBI:18420"/>
    </cofactor>
</comment>
<evidence type="ECO:0000256" key="4">
    <source>
        <dbReference type="ARBA" id="ARBA00022723"/>
    </source>
</evidence>
<feature type="domain" description="PIN" evidence="8">
    <location>
        <begin position="3"/>
        <end position="122"/>
    </location>
</feature>
<name>A0ABP9PAH1_9BACT</name>
<keyword evidence="6" id="KW-0460">Magnesium</keyword>
<evidence type="ECO:0000256" key="3">
    <source>
        <dbReference type="ARBA" id="ARBA00022722"/>
    </source>
</evidence>
<evidence type="ECO:0000256" key="1">
    <source>
        <dbReference type="ARBA" id="ARBA00001946"/>
    </source>
</evidence>
<dbReference type="Proteomes" id="UP001499852">
    <property type="component" value="Unassembled WGS sequence"/>
</dbReference>
<reference evidence="10" key="1">
    <citation type="journal article" date="2019" name="Int. J. Syst. Evol. Microbiol.">
        <title>The Global Catalogue of Microorganisms (GCM) 10K type strain sequencing project: providing services to taxonomists for standard genome sequencing and annotation.</title>
        <authorList>
            <consortium name="The Broad Institute Genomics Platform"/>
            <consortium name="The Broad Institute Genome Sequencing Center for Infectious Disease"/>
            <person name="Wu L."/>
            <person name="Ma J."/>
        </authorList>
    </citation>
    <scope>NUCLEOTIDE SEQUENCE [LARGE SCALE GENOMIC DNA]</scope>
    <source>
        <strain evidence="10">JCM 18053</strain>
    </source>
</reference>
<dbReference type="PANTHER" id="PTHR33653:SF1">
    <property type="entry name" value="RIBONUCLEASE VAPC2"/>
    <property type="match status" value="1"/>
</dbReference>
<evidence type="ECO:0000313" key="9">
    <source>
        <dbReference type="EMBL" id="GAA5140528.1"/>
    </source>
</evidence>
<proteinExistence type="inferred from homology"/>
<dbReference type="EMBL" id="BAABIA010000004">
    <property type="protein sequence ID" value="GAA5140528.1"/>
    <property type="molecule type" value="Genomic_DNA"/>
</dbReference>
<dbReference type="InterPro" id="IPR029060">
    <property type="entry name" value="PIN-like_dom_sf"/>
</dbReference>